<evidence type="ECO:0000256" key="10">
    <source>
        <dbReference type="ARBA" id="ARBA00047683"/>
    </source>
</evidence>
<dbReference type="SUPFAM" id="SSF56322">
    <property type="entry name" value="ADC synthase"/>
    <property type="match status" value="1"/>
</dbReference>
<dbReference type="AlphaFoldDB" id="A0A832ZY66"/>
<organism evidence="14 15">
    <name type="scientific">Methanothermococcus okinawensis</name>
    <dbReference type="NCBI Taxonomy" id="155863"/>
    <lineage>
        <taxon>Archaea</taxon>
        <taxon>Methanobacteriati</taxon>
        <taxon>Methanobacteriota</taxon>
        <taxon>Methanomada group</taxon>
        <taxon>Methanococci</taxon>
        <taxon>Methanococcales</taxon>
        <taxon>Methanococcaceae</taxon>
        <taxon>Methanothermococcus</taxon>
    </lineage>
</organism>
<dbReference type="Proteomes" id="UP000623215">
    <property type="component" value="Unassembled WGS sequence"/>
</dbReference>
<dbReference type="EMBL" id="DQVW01000041">
    <property type="protein sequence ID" value="HIQ32321.1"/>
    <property type="molecule type" value="Genomic_DNA"/>
</dbReference>
<proteinExistence type="inferred from homology"/>
<dbReference type="Gene3D" id="3.60.120.10">
    <property type="entry name" value="Anthranilate synthase"/>
    <property type="match status" value="1"/>
</dbReference>
<dbReference type="NCBIfam" id="NF010087">
    <property type="entry name" value="PRK13572.1"/>
    <property type="match status" value="1"/>
</dbReference>
<dbReference type="PANTHER" id="PTHR11236:SF9">
    <property type="entry name" value="ANTHRANILATE SYNTHASE COMPONENT 1"/>
    <property type="match status" value="1"/>
</dbReference>
<gene>
    <name evidence="11" type="primary">trpE</name>
    <name evidence="14" type="ORF">EYH55_02445</name>
</gene>
<dbReference type="InterPro" id="IPR010116">
    <property type="entry name" value="Anthranilate_synth_I_arc_typ"/>
</dbReference>
<name>A0A832ZY66_9EURY</name>
<dbReference type="Pfam" id="PF00425">
    <property type="entry name" value="Chorismate_bind"/>
    <property type="match status" value="1"/>
</dbReference>
<dbReference type="InterPro" id="IPR005801">
    <property type="entry name" value="ADC_synthase"/>
</dbReference>
<sequence length="449" mass="51964">MKIYRRKFQYVDPIKLYSVLREEGRYPFILESRDKHPSKARYTYISADPEFVVKIKRDTRIDNTRVSKESNPFKGLKEVYLQEIGDKVPSNVDTNERFIGGFLGYIAYDAIHNYIGGDIQEASVFGYYRSVFVYDHILNRYYYLTLNNSEEEMRRAERIVERARNREVQEEFGGSEILGCDAGREEYIEMVKRAKEYIYDGDAFQIVISREYNLKSDLSPFQIYRNLRNVSPSPYMFFLEFEKKILGASPETMASVERDTLKINPIAGTINVGRTEEETKRLAEKLLQDEKERAEHVMLVDLARNDVRKVSKPGSVKLKRFFEVVRYSHVQHIESEVVGELREDITIFDGIEAAFPAGTLTGAPKYRAMEIIDTLEKSRRRVYGGAVGYFSLNNYGDTAIAIRMAEIERDNLIRVRAGAGIVADSIPEKEYIETERKMAAMMSTLKVKK</sequence>
<keyword evidence="4 11" id="KW-0028">Amino-acid biosynthesis</keyword>
<keyword evidence="5 11" id="KW-0479">Metal-binding</keyword>
<dbReference type="GO" id="GO:0046872">
    <property type="term" value="F:metal ion binding"/>
    <property type="evidence" value="ECO:0007669"/>
    <property type="project" value="UniProtKB-KW"/>
</dbReference>
<evidence type="ECO:0000259" key="13">
    <source>
        <dbReference type="Pfam" id="PF04715"/>
    </source>
</evidence>
<comment type="catalytic activity">
    <reaction evidence="10 11">
        <text>chorismate + L-glutamine = anthranilate + pyruvate + L-glutamate + H(+)</text>
        <dbReference type="Rhea" id="RHEA:21732"/>
        <dbReference type="ChEBI" id="CHEBI:15361"/>
        <dbReference type="ChEBI" id="CHEBI:15378"/>
        <dbReference type="ChEBI" id="CHEBI:16567"/>
        <dbReference type="ChEBI" id="CHEBI:29748"/>
        <dbReference type="ChEBI" id="CHEBI:29985"/>
        <dbReference type="ChEBI" id="CHEBI:58359"/>
        <dbReference type="EC" id="4.1.3.27"/>
    </reaction>
</comment>
<dbReference type="PRINTS" id="PR00095">
    <property type="entry name" value="ANTSNTHASEI"/>
</dbReference>
<dbReference type="PANTHER" id="PTHR11236">
    <property type="entry name" value="AMINOBENZOATE/ANTHRANILATE SYNTHASE"/>
    <property type="match status" value="1"/>
</dbReference>
<evidence type="ECO:0000313" key="15">
    <source>
        <dbReference type="Proteomes" id="UP000623215"/>
    </source>
</evidence>
<dbReference type="InterPro" id="IPR006805">
    <property type="entry name" value="Anth_synth_I_N"/>
</dbReference>
<comment type="cofactor">
    <cofactor evidence="1 11">
        <name>Mg(2+)</name>
        <dbReference type="ChEBI" id="CHEBI:18420"/>
    </cofactor>
</comment>
<evidence type="ECO:0000259" key="12">
    <source>
        <dbReference type="Pfam" id="PF00425"/>
    </source>
</evidence>
<dbReference type="UniPathway" id="UPA00035">
    <property type="reaction ID" value="UER00040"/>
</dbReference>
<evidence type="ECO:0000256" key="4">
    <source>
        <dbReference type="ARBA" id="ARBA00022605"/>
    </source>
</evidence>
<comment type="similarity">
    <text evidence="3 11">Belongs to the anthranilate synthase component I family.</text>
</comment>
<dbReference type="GO" id="GO:0000162">
    <property type="term" value="P:L-tryptophan biosynthetic process"/>
    <property type="evidence" value="ECO:0007669"/>
    <property type="project" value="UniProtKB-UniPathway"/>
</dbReference>
<evidence type="ECO:0000256" key="1">
    <source>
        <dbReference type="ARBA" id="ARBA00001946"/>
    </source>
</evidence>
<evidence type="ECO:0000256" key="2">
    <source>
        <dbReference type="ARBA" id="ARBA00004873"/>
    </source>
</evidence>
<evidence type="ECO:0000256" key="6">
    <source>
        <dbReference type="ARBA" id="ARBA00022822"/>
    </source>
</evidence>
<feature type="domain" description="Chorismate-utilising enzyme C-terminal" evidence="12">
    <location>
        <begin position="184"/>
        <end position="437"/>
    </location>
</feature>
<dbReference type="Pfam" id="PF04715">
    <property type="entry name" value="Anth_synt_I_N"/>
    <property type="match status" value="1"/>
</dbReference>
<dbReference type="NCBIfam" id="TIGR01820">
    <property type="entry name" value="TrpE-arch"/>
    <property type="match status" value="1"/>
</dbReference>
<accession>A0A832ZY66</accession>
<evidence type="ECO:0000256" key="8">
    <source>
        <dbReference type="ARBA" id="ARBA00023141"/>
    </source>
</evidence>
<reference evidence="14" key="1">
    <citation type="journal article" date="2020" name="ISME J.">
        <title>Gammaproteobacteria mediating utilization of methyl-, sulfur- and petroleum organic compounds in deep ocean hydrothermal plumes.</title>
        <authorList>
            <person name="Zhou Z."/>
            <person name="Liu Y."/>
            <person name="Pan J."/>
            <person name="Cron B.R."/>
            <person name="Toner B.M."/>
            <person name="Anantharaman K."/>
            <person name="Breier J.A."/>
            <person name="Dick G.J."/>
            <person name="Li M."/>
        </authorList>
    </citation>
    <scope>NUCLEOTIDE SEQUENCE</scope>
    <source>
        <strain evidence="14">SZUA-1534</strain>
    </source>
</reference>
<comment type="function">
    <text evidence="11">Part of a heterotetrameric complex that catalyzes the two-step biosynthesis of anthranilate, an intermediate in the biosynthesis of L-tryptophan. In the first step, the glutamine-binding beta subunit (TrpG) of anthranilate synthase (AS) provides the glutamine amidotransferase activity which generates ammonia as a substrate that, along with chorismate, is used in the second step, catalyzed by the large alpha subunit of AS (TrpE) to produce anthranilate. In the absence of TrpG, TrpE can synthesize anthranilate directly from chorismate and high concentrations of ammonia.</text>
</comment>
<keyword evidence="8 11" id="KW-0057">Aromatic amino acid biosynthesis</keyword>
<feature type="domain" description="Anthranilate synthase component I N-terminal" evidence="13">
    <location>
        <begin position="11"/>
        <end position="142"/>
    </location>
</feature>
<protein>
    <recommendedName>
        <fullName evidence="11">Anthranilate synthase component 1</fullName>
        <ecNumber evidence="11">4.1.3.27</ecNumber>
    </recommendedName>
</protein>
<dbReference type="InterPro" id="IPR019999">
    <property type="entry name" value="Anth_synth_I-like"/>
</dbReference>
<evidence type="ECO:0000256" key="11">
    <source>
        <dbReference type="RuleBase" id="RU364045"/>
    </source>
</evidence>
<dbReference type="GO" id="GO:0004049">
    <property type="term" value="F:anthranilate synthase activity"/>
    <property type="evidence" value="ECO:0007669"/>
    <property type="project" value="UniProtKB-EC"/>
</dbReference>
<comment type="pathway">
    <text evidence="2 11">Amino-acid biosynthesis; L-tryptophan biosynthesis; L-tryptophan from chorismate: step 1/5.</text>
</comment>
<dbReference type="InterPro" id="IPR015890">
    <property type="entry name" value="Chorismate_C"/>
</dbReference>
<evidence type="ECO:0000313" key="14">
    <source>
        <dbReference type="EMBL" id="HIQ32321.1"/>
    </source>
</evidence>
<evidence type="ECO:0000256" key="5">
    <source>
        <dbReference type="ARBA" id="ARBA00022723"/>
    </source>
</evidence>
<comment type="subunit">
    <text evidence="11">Heterotetramer consisting of two non-identical subunits: a beta subunit (TrpG) and a large alpha subunit (TrpE).</text>
</comment>
<keyword evidence="7 11" id="KW-0460">Magnesium</keyword>
<evidence type="ECO:0000256" key="7">
    <source>
        <dbReference type="ARBA" id="ARBA00022842"/>
    </source>
</evidence>
<keyword evidence="9 11" id="KW-0456">Lyase</keyword>
<comment type="caution">
    <text evidence="14">The sequence shown here is derived from an EMBL/GenBank/DDBJ whole genome shotgun (WGS) entry which is preliminary data.</text>
</comment>
<keyword evidence="6 11" id="KW-0822">Tryptophan biosynthesis</keyword>
<dbReference type="EC" id="4.1.3.27" evidence="11"/>
<evidence type="ECO:0000256" key="9">
    <source>
        <dbReference type="ARBA" id="ARBA00023239"/>
    </source>
</evidence>
<evidence type="ECO:0000256" key="3">
    <source>
        <dbReference type="ARBA" id="ARBA00009562"/>
    </source>
</evidence>